<evidence type="ECO:0000313" key="1">
    <source>
        <dbReference type="EMBL" id="TNC23535.1"/>
    </source>
</evidence>
<dbReference type="RefSeq" id="WP_139098492.1">
    <property type="nucleotide sequence ID" value="NZ_VDFW01000019.1"/>
</dbReference>
<name>A0A5C4LYW0_9PSEU</name>
<dbReference type="Pfam" id="PF20120">
    <property type="entry name" value="DUF6510"/>
    <property type="match status" value="1"/>
</dbReference>
<sequence length="90" mass="9385">MTTPDDRRLDGNAILGPLSELFAIDLATATITCAHCGAGGPLAAYHLYPDAPALVVRCPACAEVVLRYASDSRGLRLEMTGARLLTVAAT</sequence>
<dbReference type="EMBL" id="VDFW01000019">
    <property type="protein sequence ID" value="TNC23535.1"/>
    <property type="molecule type" value="Genomic_DNA"/>
</dbReference>
<comment type="caution">
    <text evidence="1">The sequence shown here is derived from an EMBL/GenBank/DDBJ whole genome shotgun (WGS) entry which is preliminary data.</text>
</comment>
<accession>A0A5C4LYW0</accession>
<organism evidence="1 2">
    <name type="scientific">Amycolatopsis alkalitolerans</name>
    <dbReference type="NCBI Taxonomy" id="2547244"/>
    <lineage>
        <taxon>Bacteria</taxon>
        <taxon>Bacillati</taxon>
        <taxon>Actinomycetota</taxon>
        <taxon>Actinomycetes</taxon>
        <taxon>Pseudonocardiales</taxon>
        <taxon>Pseudonocardiaceae</taxon>
        <taxon>Amycolatopsis</taxon>
    </lineage>
</organism>
<dbReference type="OrthoDB" id="165401at2"/>
<dbReference type="AlphaFoldDB" id="A0A5C4LYW0"/>
<evidence type="ECO:0000313" key="2">
    <source>
        <dbReference type="Proteomes" id="UP000305546"/>
    </source>
</evidence>
<proteinExistence type="predicted"/>
<dbReference type="InterPro" id="IPR045423">
    <property type="entry name" value="DUF6510"/>
</dbReference>
<protein>
    <recommendedName>
        <fullName evidence="3">Hydrogenase maturation nickel metallochaperone HypA</fullName>
    </recommendedName>
</protein>
<reference evidence="1 2" key="1">
    <citation type="submission" date="2019-06" db="EMBL/GenBank/DDBJ databases">
        <title>Amycolatopsis alkalitolerans sp. nov., isolated from Gastrodia elata Blume.</title>
        <authorList>
            <person name="Narsing Rao M.P."/>
            <person name="Li W.J."/>
        </authorList>
    </citation>
    <scope>NUCLEOTIDE SEQUENCE [LARGE SCALE GENOMIC DNA]</scope>
    <source>
        <strain evidence="1 2">SYSUP0005</strain>
    </source>
</reference>
<gene>
    <name evidence="1" type="ORF">FG385_21140</name>
</gene>
<evidence type="ECO:0008006" key="3">
    <source>
        <dbReference type="Google" id="ProtNLM"/>
    </source>
</evidence>
<keyword evidence="2" id="KW-1185">Reference proteome</keyword>
<dbReference type="Proteomes" id="UP000305546">
    <property type="component" value="Unassembled WGS sequence"/>
</dbReference>